<feature type="domain" description="ASPIC/UnbV" evidence="2">
    <location>
        <begin position="537"/>
        <end position="603"/>
    </location>
</feature>
<accession>A0A2T0MFY0</accession>
<dbReference type="PROSITE" id="PS51257">
    <property type="entry name" value="PROKAR_LIPOPROTEIN"/>
    <property type="match status" value="1"/>
</dbReference>
<sequence length="1112" mass="124595">MLYKSIFPTLLLTTVLILSCNTKTIKEDTHENTSKLFSLLNSTQTGISFENTVENEEDFNIFLYRNFYNGGGVAIGDVNNDGLADVYLTANRKQNKLFLNKGDFTFEDISNSARVEGNKAWSTGVVFVDINSDGLLDIYVCNAGNIQGDDQKNELFINNGDLTFTEKAEEYNLADSGFTTHAAFFDYDKDGDLDVYMLNNSFIPVASLGYDNKRDVRAEDWNVIDEIKGGGDKLLRNDGGVFKDVSEEANIYGSLIGFGLGVTVGDVNEDFYPDIYVSNDFFEHDYLYINNQDGTFTESIKEWTNHLSLFSMGADMADINNDGKSDIFVTDMLPESDERLKTTTTFETYDIHQRKLLNDYYYQFMQNTLQLNLGGFFSEVAHYSGISKTDWSWGALLFDMDNDGYRDVFVCNGIYHDLTNQDFIDFFEDVTRQQTAVYGNKEQKDAVINAMPSKPIPNYAFKNNQDLTFTNRSEDWGLATPSFSNGAAYGDLDNDGDLDLVVNNVNQQLFVYRNNSETLGNNYLKIELKGENPNTRGIGSLVEIFSNEEIIQQEMIPSRGFQSSIDYIMTIGLGKSSPDSLRIIWPNGMYQTLKNVEPNTQITLNQTDASQKYSPSIKEKTVLLAEVSSKLPKHIEDKHVDYDYEGLITKMLSQEGPTVSIADIDNDGDEDVFMGGSRGAAAKLLFHQNNGNLELTFSQDIFREDRRYEDTASAFVDIDGDGDMDLVVASGGNIPDNRVSPKNRIYVNDGKGNFTKSNNTIPSLSNNVSVIASYDYDEDGDQDLFIGSRSVPGIYGVNPEHLFLENDGDGNFSNVTENKAFHLKNIGMVTDAIWTDYDGDSKKDLIITTDWGSIKVFKNNGRRLSPRETSLDSLSGWWNTIYAEDLDADGDMDFVLGNQGSNFSYKADTSSPLKMFVNDFDDNGTIEQLFTKNYNGKDVPITLKRELTAQLNSLKKENLKFSDFATKSVEELIDTTILKKSIIKEINTTQTVVALNEGNGQFKVVSLPKEVQFSCVCDVNCTDINGDGNLDLIIGGNNYDFKPQFSRLDASYGGVLLGSGDGSFDWTPYDESGFYVKGEIKHLSKFKDKNGKEFLFVAINNEAPRVFEFNRD</sequence>
<dbReference type="Proteomes" id="UP000237640">
    <property type="component" value="Unassembled WGS sequence"/>
</dbReference>
<keyword evidence="4" id="KW-1185">Reference proteome</keyword>
<evidence type="ECO:0000259" key="2">
    <source>
        <dbReference type="Pfam" id="PF07593"/>
    </source>
</evidence>
<dbReference type="AlphaFoldDB" id="A0A2T0MFY0"/>
<dbReference type="Gene3D" id="2.130.10.130">
    <property type="entry name" value="Integrin alpha, N-terminal"/>
    <property type="match status" value="3"/>
</dbReference>
<name>A0A2T0MFY0_9FLAO</name>
<dbReference type="Pfam" id="PF07593">
    <property type="entry name" value="UnbV_ASPIC"/>
    <property type="match status" value="1"/>
</dbReference>
<dbReference type="RefSeq" id="WP_106143458.1">
    <property type="nucleotide sequence ID" value="NZ_PVYX01000001.1"/>
</dbReference>
<comment type="caution">
    <text evidence="3">The sequence shown here is derived from an EMBL/GenBank/DDBJ whole genome shotgun (WGS) entry which is preliminary data.</text>
</comment>
<organism evidence="3 4">
    <name type="scientific">Flagellimonas meridianipacifica</name>
    <dbReference type="NCBI Taxonomy" id="1080225"/>
    <lineage>
        <taxon>Bacteria</taxon>
        <taxon>Pseudomonadati</taxon>
        <taxon>Bacteroidota</taxon>
        <taxon>Flavobacteriia</taxon>
        <taxon>Flavobacteriales</taxon>
        <taxon>Flavobacteriaceae</taxon>
        <taxon>Flagellimonas</taxon>
    </lineage>
</organism>
<reference evidence="3 4" key="1">
    <citation type="submission" date="2018-03" db="EMBL/GenBank/DDBJ databases">
        <title>Genomic Encyclopedia of Archaeal and Bacterial Type Strains, Phase II (KMG-II): from individual species to whole genera.</title>
        <authorList>
            <person name="Goeker M."/>
        </authorList>
    </citation>
    <scope>NUCLEOTIDE SEQUENCE [LARGE SCALE GENOMIC DNA]</scope>
    <source>
        <strain evidence="3 4">DSM 25027</strain>
    </source>
</reference>
<dbReference type="SUPFAM" id="SSF69318">
    <property type="entry name" value="Integrin alpha N-terminal domain"/>
    <property type="match status" value="3"/>
</dbReference>
<dbReference type="InterPro" id="IPR028994">
    <property type="entry name" value="Integrin_alpha_N"/>
</dbReference>
<evidence type="ECO:0000313" key="3">
    <source>
        <dbReference type="EMBL" id="PRX56488.1"/>
    </source>
</evidence>
<dbReference type="EMBL" id="PVYX01000001">
    <property type="protein sequence ID" value="PRX56488.1"/>
    <property type="molecule type" value="Genomic_DNA"/>
</dbReference>
<dbReference type="InterPro" id="IPR011519">
    <property type="entry name" value="UnbV_ASPIC"/>
</dbReference>
<gene>
    <name evidence="3" type="ORF">CLV81_0485</name>
</gene>
<evidence type="ECO:0000256" key="1">
    <source>
        <dbReference type="ARBA" id="ARBA00022729"/>
    </source>
</evidence>
<evidence type="ECO:0000313" key="4">
    <source>
        <dbReference type="Proteomes" id="UP000237640"/>
    </source>
</evidence>
<proteinExistence type="predicted"/>
<dbReference type="InterPro" id="IPR013517">
    <property type="entry name" value="FG-GAP"/>
</dbReference>
<dbReference type="PANTHER" id="PTHR16026">
    <property type="entry name" value="CARTILAGE ACIDIC PROTEIN 1"/>
    <property type="match status" value="1"/>
</dbReference>
<protein>
    <submittedName>
        <fullName evidence="3">VCBS repeat protein</fullName>
    </submittedName>
</protein>
<dbReference type="PANTHER" id="PTHR16026:SF0">
    <property type="entry name" value="CARTILAGE ACIDIC PROTEIN 1"/>
    <property type="match status" value="1"/>
</dbReference>
<dbReference type="Pfam" id="PF13517">
    <property type="entry name" value="FG-GAP_3"/>
    <property type="match status" value="5"/>
</dbReference>
<dbReference type="InterPro" id="IPR027039">
    <property type="entry name" value="Crtac1"/>
</dbReference>
<keyword evidence="1" id="KW-0732">Signal</keyword>
<dbReference type="OrthoDB" id="9816120at2"/>